<evidence type="ECO:0000256" key="7">
    <source>
        <dbReference type="ARBA" id="ARBA00023242"/>
    </source>
</evidence>
<sequence length="313" mass="35196">MRKSSGEGNGKRGRRGQGQRKTTRRDETRLQRTRESARECRLRRKLRYQFLEDLITSKDRAILKLREELQMFKEYCDENDQGKIPPGLLKELEELNKSPNTASPTVHEESSPDSPEDNPSSNDSTNHSSGSNHSPGFGVENIAEVQHCQGFHELKEKSGSKNLERLVNGQVESVPVFLPRTRTETRRKSILARLLTFDDECLRVGNSEDKNGNLKTNMDIDNHPTKDGVKDSCTIVVQLDSEFKPEKSTDVFNSTSNSGSDTLDESDEELWEKCLISAISLFEDYGDIVDENGDTTMTSSASAENCDTIPMDS</sequence>
<gene>
    <name evidence="10" type="primary">LOC111111710</name>
</gene>
<reference evidence="10" key="1">
    <citation type="submission" date="2025-08" db="UniProtKB">
        <authorList>
            <consortium name="RefSeq"/>
        </authorList>
    </citation>
    <scope>IDENTIFICATION</scope>
    <source>
        <tissue evidence="10">Whole sample</tissue>
    </source>
</reference>
<dbReference type="InterPro" id="IPR046347">
    <property type="entry name" value="bZIP_sf"/>
</dbReference>
<dbReference type="GO" id="GO:0003700">
    <property type="term" value="F:DNA-binding transcription factor activity"/>
    <property type="evidence" value="ECO:0007669"/>
    <property type="project" value="InterPro"/>
</dbReference>
<evidence type="ECO:0000256" key="5">
    <source>
        <dbReference type="ARBA" id="ARBA00023159"/>
    </source>
</evidence>
<keyword evidence="6" id="KW-0804">Transcription</keyword>
<feature type="compositionally biased region" description="Polar residues" evidence="8">
    <location>
        <begin position="294"/>
        <end position="305"/>
    </location>
</feature>
<dbReference type="PANTHER" id="PTHR21051:SF4">
    <property type="entry name" value="CAMP-RESPONSIVE ELEMENT-BINDING PROTEIN-LIKE 2"/>
    <property type="match status" value="1"/>
</dbReference>
<proteinExistence type="inferred from homology"/>
<dbReference type="CDD" id="cd14709">
    <property type="entry name" value="bZIP_CREBL2"/>
    <property type="match status" value="1"/>
</dbReference>
<comment type="similarity">
    <text evidence="2">Belongs to the bZIP family. ATF subfamily.</text>
</comment>
<dbReference type="Proteomes" id="UP000694844">
    <property type="component" value="Chromosome 9"/>
</dbReference>
<accession>A0A8B8BNT4</accession>
<feature type="compositionally biased region" description="Low complexity" evidence="8">
    <location>
        <begin position="117"/>
        <end position="136"/>
    </location>
</feature>
<evidence type="ECO:0000256" key="8">
    <source>
        <dbReference type="SAM" id="MobiDB-lite"/>
    </source>
</evidence>
<feature type="region of interest" description="Disordered" evidence="8">
    <location>
        <begin position="291"/>
        <end position="313"/>
    </location>
</feature>
<evidence type="ECO:0000256" key="6">
    <source>
        <dbReference type="ARBA" id="ARBA00023163"/>
    </source>
</evidence>
<evidence type="ECO:0000256" key="2">
    <source>
        <dbReference type="ARBA" id="ARBA00009050"/>
    </source>
</evidence>
<name>A0A8B8BNT4_CRAVI</name>
<dbReference type="GeneID" id="111111710"/>
<feature type="compositionally biased region" description="Basic residues" evidence="8">
    <location>
        <begin position="11"/>
        <end position="23"/>
    </location>
</feature>
<dbReference type="GO" id="GO:0005634">
    <property type="term" value="C:nucleus"/>
    <property type="evidence" value="ECO:0007669"/>
    <property type="project" value="UniProtKB-SubCell"/>
</dbReference>
<feature type="region of interest" description="Disordered" evidence="8">
    <location>
        <begin position="1"/>
        <end position="42"/>
    </location>
</feature>
<dbReference type="PANTHER" id="PTHR21051">
    <property type="entry name" value="CAMP-RESPONSIVE ELEMENT-BINDING PROTEIN-LIKE 2"/>
    <property type="match status" value="1"/>
</dbReference>
<dbReference type="GO" id="GO:0003677">
    <property type="term" value="F:DNA binding"/>
    <property type="evidence" value="ECO:0007669"/>
    <property type="project" value="UniProtKB-KW"/>
</dbReference>
<keyword evidence="4" id="KW-0238">DNA-binding</keyword>
<dbReference type="InterPro" id="IPR039250">
    <property type="entry name" value="CREBL2/REPTOR-BP"/>
</dbReference>
<keyword evidence="7" id="KW-0539">Nucleus</keyword>
<evidence type="ECO:0000256" key="3">
    <source>
        <dbReference type="ARBA" id="ARBA00023015"/>
    </source>
</evidence>
<keyword evidence="3" id="KW-0805">Transcription regulation</keyword>
<keyword evidence="9" id="KW-1185">Reference proteome</keyword>
<dbReference type="RefSeq" id="XP_022304551.1">
    <property type="nucleotide sequence ID" value="XM_022448843.1"/>
</dbReference>
<protein>
    <submittedName>
        <fullName evidence="10">Uncharacterized protein LOC111111710</fullName>
    </submittedName>
</protein>
<evidence type="ECO:0000256" key="4">
    <source>
        <dbReference type="ARBA" id="ARBA00023125"/>
    </source>
</evidence>
<feature type="compositionally biased region" description="Basic and acidic residues" evidence="8">
    <location>
        <begin position="24"/>
        <end position="40"/>
    </location>
</feature>
<comment type="subcellular location">
    <subcellularLocation>
        <location evidence="1">Nucleus</location>
    </subcellularLocation>
</comment>
<dbReference type="AlphaFoldDB" id="A0A8B8BNT4"/>
<organism evidence="9 10">
    <name type="scientific">Crassostrea virginica</name>
    <name type="common">Eastern oyster</name>
    <dbReference type="NCBI Taxonomy" id="6565"/>
    <lineage>
        <taxon>Eukaryota</taxon>
        <taxon>Metazoa</taxon>
        <taxon>Spiralia</taxon>
        <taxon>Lophotrochozoa</taxon>
        <taxon>Mollusca</taxon>
        <taxon>Bivalvia</taxon>
        <taxon>Autobranchia</taxon>
        <taxon>Pteriomorphia</taxon>
        <taxon>Ostreida</taxon>
        <taxon>Ostreoidea</taxon>
        <taxon>Ostreidae</taxon>
        <taxon>Crassostrea</taxon>
    </lineage>
</organism>
<dbReference type="KEGG" id="cvn:111111710"/>
<evidence type="ECO:0000256" key="1">
    <source>
        <dbReference type="ARBA" id="ARBA00004123"/>
    </source>
</evidence>
<dbReference type="OrthoDB" id="5984119at2759"/>
<dbReference type="SUPFAM" id="SSF57959">
    <property type="entry name" value="Leucine zipper domain"/>
    <property type="match status" value="1"/>
</dbReference>
<keyword evidence="5" id="KW-0010">Activator</keyword>
<evidence type="ECO:0000313" key="10">
    <source>
        <dbReference type="RefSeq" id="XP_022304551.1"/>
    </source>
</evidence>
<feature type="region of interest" description="Disordered" evidence="8">
    <location>
        <begin position="98"/>
        <end position="138"/>
    </location>
</feature>
<dbReference type="Gene3D" id="1.20.5.170">
    <property type="match status" value="1"/>
</dbReference>
<evidence type="ECO:0000313" key="9">
    <source>
        <dbReference type="Proteomes" id="UP000694844"/>
    </source>
</evidence>